<feature type="region of interest" description="Disordered" evidence="2">
    <location>
        <begin position="469"/>
        <end position="505"/>
    </location>
</feature>
<dbReference type="OrthoDB" id="27140at2759"/>
<dbReference type="PROSITE" id="PS50086">
    <property type="entry name" value="TBC_RABGAP"/>
    <property type="match status" value="1"/>
</dbReference>
<dbReference type="PANTHER" id="PTHR22957">
    <property type="entry name" value="TBC1 DOMAIN FAMILY MEMBER GTPASE-ACTIVATING PROTEIN"/>
    <property type="match status" value="1"/>
</dbReference>
<feature type="compositionally biased region" description="Polar residues" evidence="2">
    <location>
        <begin position="470"/>
        <end position="482"/>
    </location>
</feature>
<dbReference type="VEuPathDB" id="FungiDB:BD410DRAFT_812581"/>
<name>A0A4Y7QK56_9AGAM</name>
<dbReference type="FunFam" id="1.10.472.80:FF:000038">
    <property type="entry name" value="TBC1 domain family member 5"/>
    <property type="match status" value="1"/>
</dbReference>
<feature type="compositionally biased region" description="Basic and acidic residues" evidence="2">
    <location>
        <begin position="493"/>
        <end position="505"/>
    </location>
</feature>
<keyword evidence="5" id="KW-1185">Reference proteome</keyword>
<dbReference type="PANTHER" id="PTHR22957:SF337">
    <property type="entry name" value="TBC1 DOMAIN FAMILY MEMBER 5"/>
    <property type="match status" value="1"/>
</dbReference>
<feature type="compositionally biased region" description="Polar residues" evidence="2">
    <location>
        <begin position="650"/>
        <end position="659"/>
    </location>
</feature>
<feature type="compositionally biased region" description="Basic and acidic residues" evidence="2">
    <location>
        <begin position="581"/>
        <end position="604"/>
    </location>
</feature>
<accession>A0A4Y7QK56</accession>
<evidence type="ECO:0000256" key="2">
    <source>
        <dbReference type="SAM" id="MobiDB-lite"/>
    </source>
</evidence>
<dbReference type="InterPro" id="IPR000195">
    <property type="entry name" value="Rab-GAP-TBC_dom"/>
</dbReference>
<dbReference type="STRING" id="50990.A0A4Y7QK56"/>
<feature type="region of interest" description="Disordered" evidence="2">
    <location>
        <begin position="379"/>
        <end position="434"/>
    </location>
</feature>
<reference evidence="4 5" key="1">
    <citation type="submission" date="2018-06" db="EMBL/GenBank/DDBJ databases">
        <title>A transcriptomic atlas of mushroom development highlights an independent origin of complex multicellularity.</title>
        <authorList>
            <consortium name="DOE Joint Genome Institute"/>
            <person name="Krizsan K."/>
            <person name="Almasi E."/>
            <person name="Merenyi Z."/>
            <person name="Sahu N."/>
            <person name="Viragh M."/>
            <person name="Koszo T."/>
            <person name="Mondo S."/>
            <person name="Kiss B."/>
            <person name="Balint B."/>
            <person name="Kues U."/>
            <person name="Barry K."/>
            <person name="Hegedus J.C."/>
            <person name="Henrissat B."/>
            <person name="Johnson J."/>
            <person name="Lipzen A."/>
            <person name="Ohm R."/>
            <person name="Nagy I."/>
            <person name="Pangilinan J."/>
            <person name="Yan J."/>
            <person name="Xiong Y."/>
            <person name="Grigoriev I.V."/>
            <person name="Hibbett D.S."/>
            <person name="Nagy L.G."/>
        </authorList>
    </citation>
    <scope>NUCLEOTIDE SEQUENCE [LARGE SCALE GENOMIC DNA]</scope>
    <source>
        <strain evidence="4 5">SZMC22713</strain>
    </source>
</reference>
<evidence type="ECO:0000256" key="1">
    <source>
        <dbReference type="ARBA" id="ARBA00022468"/>
    </source>
</evidence>
<dbReference type="Gene3D" id="1.10.472.80">
    <property type="entry name" value="Ypt/Rab-GAP domain of gyp1p, domain 3"/>
    <property type="match status" value="1"/>
</dbReference>
<dbReference type="Gene3D" id="1.10.8.270">
    <property type="entry name" value="putative rabgap domain of human tbc1 domain family member 14 like domains"/>
    <property type="match status" value="1"/>
</dbReference>
<dbReference type="InterPro" id="IPR035969">
    <property type="entry name" value="Rab-GAP_TBC_sf"/>
</dbReference>
<proteinExistence type="predicted"/>
<sequence length="747" mass="83276">MAWKLFLIPTEPLQGPPSQVLAIPPVDALREIRKEYTELLLNTLRAPDGSYEDGLTIPGIPELPRKTDKLPSNLQRNNPLSLDQDNPWKEWFETVELRKTIRQDVERTFPDVAYFRDPDVQSQLTLILFVHSMTQPDIGYRQGMHELLAPILYALDYDALSDEADAPSDLKEFCSHAWIAADAWALFRIFMQSVGVWYEWREPIPPSLPPHLKSQYRHGAPDGPVEIKPYVAPIVQACQRLQSDMLKPADPMLWRAMQNAGIEPQIYGIRWLRLLFTREFPLPDAMAIWDGVVAYESTFELVPWICVVMLMRIRNKLIPSDYTGQLTFLLRYPPPPTTVDPSCSHHANLLLRQAFALQTAPNPSTGASIVIENRNLLNIPLDVPEPPPPPQGRRTRPVDRRKSLSASEGRVNGAGMSSQHRKDGSTPSSQQPQMGLPELFARGLLERGESLGINRTVMNAVSELRKNLPDLSNNPLIRSPNASSSSLSSFPLVDERPPEERPPWEPKTRFEIEREISAMKTLHKQLADSVGVAVDALLQDESTDAGEERLKAIRDKKREAIECLAYVRDVLSGSSSDVDDERLFPEEEYDKRKKKAQVEKEAAEKAATLLRPDEPASAYPPPALPPKPAPSVPAAPTDRRPRPASRDSQHPLSSLSRTPVMSPAEPPQAQFARTAATLPRRGSSASATNPASPMSKQAPWNHTPSSFSTQVNITALPRPPPPSSKNLPSARGSSRRQDTHDPLGAIP</sequence>
<evidence type="ECO:0000259" key="3">
    <source>
        <dbReference type="PROSITE" id="PS50086"/>
    </source>
</evidence>
<organism evidence="4 5">
    <name type="scientific">Rickenella mellea</name>
    <dbReference type="NCBI Taxonomy" id="50990"/>
    <lineage>
        <taxon>Eukaryota</taxon>
        <taxon>Fungi</taxon>
        <taxon>Dikarya</taxon>
        <taxon>Basidiomycota</taxon>
        <taxon>Agaricomycotina</taxon>
        <taxon>Agaricomycetes</taxon>
        <taxon>Hymenochaetales</taxon>
        <taxon>Rickenellaceae</taxon>
        <taxon>Rickenella</taxon>
    </lineage>
</organism>
<dbReference type="GO" id="GO:0005096">
    <property type="term" value="F:GTPase activator activity"/>
    <property type="evidence" value="ECO:0007669"/>
    <property type="project" value="UniProtKB-KW"/>
</dbReference>
<feature type="region of interest" description="Disordered" evidence="2">
    <location>
        <begin position="574"/>
        <end position="747"/>
    </location>
</feature>
<dbReference type="FunFam" id="1.10.8.270:FF:000011">
    <property type="entry name" value="TBC1 domain family member 5"/>
    <property type="match status" value="1"/>
</dbReference>
<dbReference type="SUPFAM" id="SSF47923">
    <property type="entry name" value="Ypt/Rab-GAP domain of gyp1p"/>
    <property type="match status" value="2"/>
</dbReference>
<dbReference type="EMBL" id="ML170159">
    <property type="protein sequence ID" value="TDL27618.1"/>
    <property type="molecule type" value="Genomic_DNA"/>
</dbReference>
<dbReference type="SMART" id="SM00164">
    <property type="entry name" value="TBC"/>
    <property type="match status" value="1"/>
</dbReference>
<evidence type="ECO:0000313" key="4">
    <source>
        <dbReference type="EMBL" id="TDL27618.1"/>
    </source>
</evidence>
<evidence type="ECO:0000313" key="5">
    <source>
        <dbReference type="Proteomes" id="UP000294933"/>
    </source>
</evidence>
<dbReference type="AlphaFoldDB" id="A0A4Y7QK56"/>
<protein>
    <submittedName>
        <fullName evidence="4">RabGAP/TBC</fullName>
    </submittedName>
</protein>
<dbReference type="GO" id="GO:0005737">
    <property type="term" value="C:cytoplasm"/>
    <property type="evidence" value="ECO:0007669"/>
    <property type="project" value="UniProtKB-ARBA"/>
</dbReference>
<keyword evidence="1" id="KW-0343">GTPase activation</keyword>
<feature type="compositionally biased region" description="Pro residues" evidence="2">
    <location>
        <begin position="618"/>
        <end position="633"/>
    </location>
</feature>
<gene>
    <name evidence="4" type="ORF">BD410DRAFT_812581</name>
</gene>
<feature type="domain" description="Rab-GAP TBC" evidence="3">
    <location>
        <begin position="81"/>
        <end position="296"/>
    </location>
</feature>
<feature type="compositionally biased region" description="Basic and acidic residues" evidence="2">
    <location>
        <begin position="637"/>
        <end position="649"/>
    </location>
</feature>
<dbReference type="Proteomes" id="UP000294933">
    <property type="component" value="Unassembled WGS sequence"/>
</dbReference>
<feature type="compositionally biased region" description="Polar residues" evidence="2">
    <location>
        <begin position="683"/>
        <end position="713"/>
    </location>
</feature>
<dbReference type="Pfam" id="PF00566">
    <property type="entry name" value="RabGAP-TBC"/>
    <property type="match status" value="2"/>
</dbReference>